<keyword evidence="2 5" id="KW-0812">Transmembrane</keyword>
<dbReference type="GO" id="GO:0015179">
    <property type="term" value="F:L-amino acid transmembrane transporter activity"/>
    <property type="evidence" value="ECO:0007669"/>
    <property type="project" value="TreeGrafter"/>
</dbReference>
<keyword evidence="4 5" id="KW-0472">Membrane</keyword>
<evidence type="ECO:0000256" key="2">
    <source>
        <dbReference type="ARBA" id="ARBA00022692"/>
    </source>
</evidence>
<dbReference type="PANTHER" id="PTHR11785:SF113">
    <property type="entry name" value="LARGE NEUTRAL AMINO ACIDS TRANSPORTER SMALL SUBUNIT 2"/>
    <property type="match status" value="1"/>
</dbReference>
<evidence type="ECO:0000256" key="4">
    <source>
        <dbReference type="ARBA" id="ARBA00023136"/>
    </source>
</evidence>
<evidence type="ECO:0000256" key="1">
    <source>
        <dbReference type="ARBA" id="ARBA00004141"/>
    </source>
</evidence>
<feature type="transmembrane region" description="Helical" evidence="5">
    <location>
        <begin position="84"/>
        <end position="102"/>
    </location>
</feature>
<dbReference type="Pfam" id="PF13520">
    <property type="entry name" value="AA_permease_2"/>
    <property type="match status" value="1"/>
</dbReference>
<comment type="caution">
    <text evidence="6">The sequence shown here is derived from an EMBL/GenBank/DDBJ whole genome shotgun (WGS) entry which is preliminary data.</text>
</comment>
<evidence type="ECO:0000256" key="3">
    <source>
        <dbReference type="ARBA" id="ARBA00022989"/>
    </source>
</evidence>
<feature type="transmembrane region" description="Helical" evidence="5">
    <location>
        <begin position="43"/>
        <end position="64"/>
    </location>
</feature>
<dbReference type="Proteomes" id="UP000551758">
    <property type="component" value="Unassembled WGS sequence"/>
</dbReference>
<protein>
    <submittedName>
        <fullName evidence="6">Uncharacterized protein</fullName>
    </submittedName>
</protein>
<keyword evidence="3 5" id="KW-1133">Transmembrane helix</keyword>
<evidence type="ECO:0000313" key="7">
    <source>
        <dbReference type="Proteomes" id="UP000551758"/>
    </source>
</evidence>
<keyword evidence="7" id="KW-1185">Reference proteome</keyword>
<dbReference type="AlphaFoldDB" id="A0A7J7FCU0"/>
<name>A0A7J7FCU0_DICBM</name>
<proteinExistence type="predicted"/>
<sequence>MPVPPAVLTPLSPPVPLVPGAGNIIGSGIFVSPKGVLENAGSVGLALIVWIVTGLITAVGALCYAELGVTIPKSGGDYSYVKDIFGGLAGFLRLWIAVLVIYPTNQAVIALTFSNYVLQPLFPTCLPPDSGLRLLAAICLCKCHLGPALRTALSAFLVAYIHGFLFPADAAKVSQTEATLTLQLEIENPEAVQFVP</sequence>
<evidence type="ECO:0000256" key="5">
    <source>
        <dbReference type="SAM" id="Phobius"/>
    </source>
</evidence>
<gene>
    <name evidence="6" type="ORF">HPG69_002168</name>
</gene>
<dbReference type="GO" id="GO:0016020">
    <property type="term" value="C:membrane"/>
    <property type="evidence" value="ECO:0007669"/>
    <property type="project" value="UniProtKB-SubCell"/>
</dbReference>
<evidence type="ECO:0000313" key="6">
    <source>
        <dbReference type="EMBL" id="KAF5925718.1"/>
    </source>
</evidence>
<dbReference type="PANTHER" id="PTHR11785">
    <property type="entry name" value="AMINO ACID TRANSPORTER"/>
    <property type="match status" value="1"/>
</dbReference>
<accession>A0A7J7FCU0</accession>
<dbReference type="EMBL" id="JACDTQ010000812">
    <property type="protein sequence ID" value="KAF5925718.1"/>
    <property type="molecule type" value="Genomic_DNA"/>
</dbReference>
<dbReference type="InterPro" id="IPR050598">
    <property type="entry name" value="AminoAcid_Transporter"/>
</dbReference>
<comment type="subcellular location">
    <subcellularLocation>
        <location evidence="1">Membrane</location>
        <topology evidence="1">Multi-pass membrane protein</topology>
    </subcellularLocation>
</comment>
<dbReference type="GO" id="GO:0015175">
    <property type="term" value="F:neutral L-amino acid transmembrane transporter activity"/>
    <property type="evidence" value="ECO:0007669"/>
    <property type="project" value="TreeGrafter"/>
</dbReference>
<reference evidence="6 7" key="1">
    <citation type="journal article" date="2020" name="Mol. Biol. Evol.">
        <title>Interspecific Gene Flow and the Evolution of Specialization in Black and White Rhinoceros.</title>
        <authorList>
            <person name="Moodley Y."/>
            <person name="Westbury M.V."/>
            <person name="Russo I.M."/>
            <person name="Gopalakrishnan S."/>
            <person name="Rakotoarivelo A."/>
            <person name="Olsen R.A."/>
            <person name="Prost S."/>
            <person name="Tunstall T."/>
            <person name="Ryder O.A."/>
            <person name="Dalen L."/>
            <person name="Bruford M.W."/>
        </authorList>
    </citation>
    <scope>NUCLEOTIDE SEQUENCE [LARGE SCALE GENOMIC DNA]</scope>
    <source>
        <strain evidence="6">SBR-YM</strain>
        <tissue evidence="6">Skin</tissue>
    </source>
</reference>
<dbReference type="InterPro" id="IPR002293">
    <property type="entry name" value="AA/rel_permease1"/>
</dbReference>
<organism evidence="6 7">
    <name type="scientific">Diceros bicornis minor</name>
    <name type="common">South-central black rhinoceros</name>
    <dbReference type="NCBI Taxonomy" id="77932"/>
    <lineage>
        <taxon>Eukaryota</taxon>
        <taxon>Metazoa</taxon>
        <taxon>Chordata</taxon>
        <taxon>Craniata</taxon>
        <taxon>Vertebrata</taxon>
        <taxon>Euteleostomi</taxon>
        <taxon>Mammalia</taxon>
        <taxon>Eutheria</taxon>
        <taxon>Laurasiatheria</taxon>
        <taxon>Perissodactyla</taxon>
        <taxon>Rhinocerotidae</taxon>
        <taxon>Diceros</taxon>
    </lineage>
</organism>
<dbReference type="Gene3D" id="1.20.1740.10">
    <property type="entry name" value="Amino acid/polyamine transporter I"/>
    <property type="match status" value="1"/>
</dbReference>